<evidence type="ECO:0000313" key="2">
    <source>
        <dbReference type="Proteomes" id="UP000224182"/>
    </source>
</evidence>
<dbReference type="EMBL" id="NIRN01000001">
    <property type="protein sequence ID" value="PHI06557.1"/>
    <property type="molecule type" value="Genomic_DNA"/>
</dbReference>
<protein>
    <submittedName>
        <fullName evidence="1">Uncharacterized protein</fullName>
    </submittedName>
</protein>
<organism evidence="1 2">
    <name type="scientific">Fusobacterium nucleatum subsp. polymorphum</name>
    <name type="common">Fusobacterium polymorphum</name>
    <dbReference type="NCBI Taxonomy" id="76857"/>
    <lineage>
        <taxon>Bacteria</taxon>
        <taxon>Fusobacteriati</taxon>
        <taxon>Fusobacteriota</taxon>
        <taxon>Fusobacteriia</taxon>
        <taxon>Fusobacteriales</taxon>
        <taxon>Fusobacteriaceae</taxon>
        <taxon>Fusobacterium</taxon>
    </lineage>
</organism>
<comment type="caution">
    <text evidence="1">The sequence shown here is derived from an EMBL/GenBank/DDBJ whole genome shotgun (WGS) entry which is preliminary data.</text>
</comment>
<dbReference type="AlphaFoldDB" id="A0A2C6BPP6"/>
<dbReference type="InterPro" id="IPR054052">
    <property type="entry name" value="Y16Q-like"/>
</dbReference>
<dbReference type="Proteomes" id="UP000224182">
    <property type="component" value="Unassembled WGS sequence"/>
</dbReference>
<accession>A0A2C6BPP6</accession>
<gene>
    <name evidence="1" type="ORF">CBG54_05700</name>
</gene>
<evidence type="ECO:0000313" key="1">
    <source>
        <dbReference type="EMBL" id="PHI06557.1"/>
    </source>
</evidence>
<name>A0A2C6BPP6_FUSNP</name>
<sequence>MEVFVARMLEEKDKLKYKIKKIDLFKETETFQKQCSIEKTLLIEQQLYMQMYLNSLEKRLNYYLEKDCEKCQVLQKTHKS</sequence>
<dbReference type="RefSeq" id="WP_098974250.1">
    <property type="nucleotide sequence ID" value="NZ_CP077115.1"/>
</dbReference>
<reference evidence="1 2" key="1">
    <citation type="submission" date="2017-06" db="EMBL/GenBank/DDBJ databases">
        <title>Draft genome sequence of Fusobacterium nucleatum subsp. polymorphum KCOM 1271 (=ChDC F305).</title>
        <authorList>
            <person name="Kook J.-K."/>
            <person name="Park S.-N."/>
            <person name="Lim Y.K."/>
            <person name="Roh H."/>
        </authorList>
    </citation>
    <scope>NUCLEOTIDE SEQUENCE [LARGE SCALE GENOMIC DNA]</scope>
    <source>
        <strain evidence="2">KCOM 1271 (ChDC F305)</strain>
    </source>
</reference>
<dbReference type="Pfam" id="PF21825">
    <property type="entry name" value="crAss001_48"/>
    <property type="match status" value="1"/>
</dbReference>
<proteinExistence type="predicted"/>